<keyword evidence="6" id="KW-1185">Reference proteome</keyword>
<dbReference type="Gene3D" id="3.40.50.150">
    <property type="entry name" value="Vaccinia Virus protein VP39"/>
    <property type="match status" value="1"/>
</dbReference>
<organism evidence="5 6">
    <name type="scientific">Pleurostoma richardsiae</name>
    <dbReference type="NCBI Taxonomy" id="41990"/>
    <lineage>
        <taxon>Eukaryota</taxon>
        <taxon>Fungi</taxon>
        <taxon>Dikarya</taxon>
        <taxon>Ascomycota</taxon>
        <taxon>Pezizomycotina</taxon>
        <taxon>Sordariomycetes</taxon>
        <taxon>Sordariomycetidae</taxon>
        <taxon>Calosphaeriales</taxon>
        <taxon>Pleurostomataceae</taxon>
        <taxon>Pleurostoma</taxon>
    </lineage>
</organism>
<dbReference type="AlphaFoldDB" id="A0AA38RDP9"/>
<proteinExistence type="inferred from homology"/>
<evidence type="ECO:0000256" key="3">
    <source>
        <dbReference type="ARBA" id="ARBA00022691"/>
    </source>
</evidence>
<evidence type="ECO:0008006" key="7">
    <source>
        <dbReference type="Google" id="ProtNLM"/>
    </source>
</evidence>
<dbReference type="InterPro" id="IPR029063">
    <property type="entry name" value="SAM-dependent_MTases_sf"/>
</dbReference>
<protein>
    <recommendedName>
        <fullName evidence="7">Methyltransferase domain-containing protein</fullName>
    </recommendedName>
</protein>
<comment type="caution">
    <text evidence="5">The sequence shown here is derived from an EMBL/GenBank/DDBJ whole genome shotgun (WGS) entry which is preliminary data.</text>
</comment>
<evidence type="ECO:0000256" key="1">
    <source>
        <dbReference type="ARBA" id="ARBA00005179"/>
    </source>
</evidence>
<dbReference type="EMBL" id="JANBVO010000017">
    <property type="protein sequence ID" value="KAJ9144128.1"/>
    <property type="molecule type" value="Genomic_DNA"/>
</dbReference>
<evidence type="ECO:0000256" key="4">
    <source>
        <dbReference type="ARBA" id="ARBA00038314"/>
    </source>
</evidence>
<comment type="similarity">
    <text evidence="4">Belongs to the class I-like SAM-binding methyltransferase superfamily.</text>
</comment>
<accession>A0AA38RDP9</accession>
<dbReference type="Proteomes" id="UP001174694">
    <property type="component" value="Unassembled WGS sequence"/>
</dbReference>
<dbReference type="PANTHER" id="PTHR35897:SF1">
    <property type="entry name" value="METHYLTRANSFERASE AUSD"/>
    <property type="match status" value="1"/>
</dbReference>
<evidence type="ECO:0000313" key="6">
    <source>
        <dbReference type="Proteomes" id="UP001174694"/>
    </source>
</evidence>
<gene>
    <name evidence="5" type="ORF">NKR23_g6038</name>
</gene>
<comment type="pathway">
    <text evidence="1">Secondary metabolite biosynthesis.</text>
</comment>
<name>A0AA38RDP9_9PEZI</name>
<keyword evidence="2" id="KW-0808">Transferase</keyword>
<dbReference type="GO" id="GO:0016740">
    <property type="term" value="F:transferase activity"/>
    <property type="evidence" value="ECO:0007669"/>
    <property type="project" value="UniProtKB-KW"/>
</dbReference>
<evidence type="ECO:0000313" key="5">
    <source>
        <dbReference type="EMBL" id="KAJ9144128.1"/>
    </source>
</evidence>
<sequence length="284" mass="32472">MHSAGVIRMSTMAWREHGKDVGFYDETLTTVPDETRRLLEEYSHISPDRVIPHILEFRDKLWGVWAYPCVGQFKFVSITIQRQKSYERIVESLKGGARYLDIGCAIGQDMRYLALDGCPSTNMFGLEKVEGFVDASYDFFGDRQTLATRFIIADLMDRTNQDAEALKGTVDVAHVGMFLHLWDLEGQTQACERITEFMSSKPGTLVVGNSVGRTKAGIWEWNGGKAFYKHNVESFTSMWKEVGRRTGTNWEVRGWMHDGLGLNGEKGHWDDPLTTRLMWEVERI</sequence>
<reference evidence="5" key="1">
    <citation type="submission" date="2022-07" db="EMBL/GenBank/DDBJ databases">
        <title>Fungi with potential for degradation of polypropylene.</title>
        <authorList>
            <person name="Gostincar C."/>
        </authorList>
    </citation>
    <scope>NUCLEOTIDE SEQUENCE</scope>
    <source>
        <strain evidence="5">EXF-13308</strain>
    </source>
</reference>
<dbReference type="SUPFAM" id="SSF53335">
    <property type="entry name" value="S-adenosyl-L-methionine-dependent methyltransferases"/>
    <property type="match status" value="1"/>
</dbReference>
<dbReference type="PANTHER" id="PTHR35897">
    <property type="entry name" value="METHYLTRANSFERASE AUSD"/>
    <property type="match status" value="1"/>
</dbReference>
<evidence type="ECO:0000256" key="2">
    <source>
        <dbReference type="ARBA" id="ARBA00022679"/>
    </source>
</evidence>
<dbReference type="InterPro" id="IPR051654">
    <property type="entry name" value="Meroterpenoid_MTases"/>
</dbReference>
<keyword evidence="3" id="KW-0949">S-adenosyl-L-methionine</keyword>